<feature type="compositionally biased region" description="Acidic residues" evidence="3">
    <location>
        <begin position="268"/>
        <end position="281"/>
    </location>
</feature>
<feature type="region of interest" description="Disordered" evidence="3">
    <location>
        <begin position="567"/>
        <end position="659"/>
    </location>
</feature>
<evidence type="ECO:0000256" key="3">
    <source>
        <dbReference type="SAM" id="MobiDB-lite"/>
    </source>
</evidence>
<feature type="compositionally biased region" description="Acidic residues" evidence="3">
    <location>
        <begin position="611"/>
        <end position="638"/>
    </location>
</feature>
<dbReference type="InterPro" id="IPR028974">
    <property type="entry name" value="TSP_type-3_rpt"/>
</dbReference>
<evidence type="ECO:0000256" key="2">
    <source>
        <dbReference type="ARBA" id="ARBA00022837"/>
    </source>
</evidence>
<dbReference type="GO" id="GO:0007155">
    <property type="term" value="P:cell adhesion"/>
    <property type="evidence" value="ECO:0007669"/>
    <property type="project" value="InterPro"/>
</dbReference>
<name>D6PB48_9ARCH</name>
<dbReference type="AlphaFoldDB" id="D6PB48"/>
<dbReference type="Gene3D" id="4.10.1080.10">
    <property type="entry name" value="TSP type-3 repeat"/>
    <property type="match status" value="3"/>
</dbReference>
<dbReference type="GO" id="GO:0005509">
    <property type="term" value="F:calcium ion binding"/>
    <property type="evidence" value="ECO:0007669"/>
    <property type="project" value="InterPro"/>
</dbReference>
<dbReference type="Pfam" id="PF02412">
    <property type="entry name" value="TSP_3"/>
    <property type="match status" value="2"/>
</dbReference>
<keyword evidence="1" id="KW-0732">Signal</keyword>
<protein>
    <submittedName>
        <fullName evidence="4">Uncharacterized protein</fullName>
    </submittedName>
</protein>
<evidence type="ECO:0000313" key="4">
    <source>
        <dbReference type="EMBL" id="ADD92949.1"/>
    </source>
</evidence>
<evidence type="ECO:0000256" key="1">
    <source>
        <dbReference type="ARBA" id="ARBA00022729"/>
    </source>
</evidence>
<organism evidence="4">
    <name type="scientific">uncultured archaeon MedDCM-OCT-S04-C140</name>
    <dbReference type="NCBI Taxonomy" id="743085"/>
    <lineage>
        <taxon>Archaea</taxon>
        <taxon>environmental samples</taxon>
    </lineage>
</organism>
<reference evidence="4" key="1">
    <citation type="journal article" date="2010" name="ISME J.">
        <title>Metagenome of the Mediterranean deep chlorophyll maximum studied by direct and fosmid library 454 pyrosequencing.</title>
        <authorList>
            <person name="Ghai R."/>
            <person name="Martin-Cuadrado A.B."/>
            <person name="Molto A.G."/>
            <person name="Heredia I.G."/>
            <person name="Cabrera R."/>
            <person name="Martin J."/>
            <person name="Verdu M."/>
            <person name="Deschamps P."/>
            <person name="Moreira D."/>
            <person name="Lopez-Garcia P."/>
            <person name="Mira A."/>
            <person name="Rodriguez-Valera F."/>
        </authorList>
    </citation>
    <scope>NUCLEOTIDE SEQUENCE</scope>
</reference>
<sequence length="708" mass="77740">MLGGASAEWVEDSDGNWGYSSDAYEVTLSNTMTGQAIALYTSQPQVCVLSSTGEANCWQREIDSSGYGKMNSTHSRIVNLNQNGVKPVTLQGADMYTSIQTDNRLRRICTLMENDTLSCYASDSDEPWVYTDEDDVWNGTVTNHWPLNNESFFFQERDSDGDGVPLFRDLCPNEAVPVIGCIDADGDGKPDQFENDSDNDGVPNSEDICPGGDDNVDSDSDGTPDDCDTDRDGDGTPNDTDDFPDDSGEWKDSDGDGVGDNTDPFPDNPDEWSLDDADGDGVTDRLDAFPNDPTESVDSDGDGVGDNSDAFPNDPSEWADIDGNGIGDNEDNDDDGDGIPDYVETRGLFTVENCPWRWYAVSELDYTTYGANDPHRNFTSVDLLDAPWWRYDYENYRRVVEPATFLGTAEGDEQIKERSITTCDFSYDAFNDQDGDGITLGNYYSVSDPGGWNQFGDGDECVQGHHVAVTPVSMQTPRGPERPDDWYYGDSGWDSNAPNEIEWRLHRYCSNPLDPLSNDTDGDGLSDYDEIHAQQLCTSESHPIPLRTVRWGDQELTQWGRLCNTNPMVADSDGDGVTDGEDLFPTDPTQSVDADGDGYGDNTSGSRADLFPEDTDDWFDFDGDGIGDNADLDDDNDNLTDISELENNTNPKNNDTDGDGFNDTIDDCPTQATIGYSNRLGIDEPDWIHSNNPFVGASTLITMGSLTI</sequence>
<dbReference type="PANTHER" id="PTHR10199:SF119">
    <property type="entry name" value="RE20510P"/>
    <property type="match status" value="1"/>
</dbReference>
<dbReference type="EMBL" id="GU942959">
    <property type="protein sequence ID" value="ADD92949.1"/>
    <property type="molecule type" value="Genomic_DNA"/>
</dbReference>
<accession>D6PB48</accession>
<proteinExistence type="predicted"/>
<dbReference type="InterPro" id="IPR003367">
    <property type="entry name" value="Thrombospondin_3-like_rpt"/>
</dbReference>
<dbReference type="SUPFAM" id="SSF103647">
    <property type="entry name" value="TSP type-3 repeat"/>
    <property type="match status" value="2"/>
</dbReference>
<feature type="compositionally biased region" description="Acidic residues" evidence="3">
    <location>
        <begin position="328"/>
        <end position="338"/>
    </location>
</feature>
<keyword evidence="2" id="KW-0106">Calcium</keyword>
<feature type="compositionally biased region" description="Acidic residues" evidence="3">
    <location>
        <begin position="572"/>
        <end position="584"/>
    </location>
</feature>
<dbReference type="PANTHER" id="PTHR10199">
    <property type="entry name" value="THROMBOSPONDIN"/>
    <property type="match status" value="1"/>
</dbReference>
<feature type="region of interest" description="Disordered" evidence="3">
    <location>
        <begin position="182"/>
        <end position="341"/>
    </location>
</feature>
<feature type="compositionally biased region" description="Acidic residues" evidence="3">
    <location>
        <begin position="214"/>
        <end position="231"/>
    </location>
</feature>